<dbReference type="EMBL" id="EQ979242">
    <property type="protein sequence ID" value="EEF25639.1"/>
    <property type="molecule type" value="Genomic_DNA"/>
</dbReference>
<dbReference type="Proteomes" id="UP000008311">
    <property type="component" value="Unassembled WGS sequence"/>
</dbReference>
<keyword evidence="2" id="KW-1185">Reference proteome</keyword>
<evidence type="ECO:0000313" key="1">
    <source>
        <dbReference type="EMBL" id="EEF25639.1"/>
    </source>
</evidence>
<organism evidence="1 2">
    <name type="scientific">Ricinus communis</name>
    <name type="common">Castor bean</name>
    <dbReference type="NCBI Taxonomy" id="3988"/>
    <lineage>
        <taxon>Eukaryota</taxon>
        <taxon>Viridiplantae</taxon>
        <taxon>Streptophyta</taxon>
        <taxon>Embryophyta</taxon>
        <taxon>Tracheophyta</taxon>
        <taxon>Spermatophyta</taxon>
        <taxon>Magnoliopsida</taxon>
        <taxon>eudicotyledons</taxon>
        <taxon>Gunneridae</taxon>
        <taxon>Pentapetalae</taxon>
        <taxon>rosids</taxon>
        <taxon>fabids</taxon>
        <taxon>Malpighiales</taxon>
        <taxon>Euphorbiaceae</taxon>
        <taxon>Acalyphoideae</taxon>
        <taxon>Acalypheae</taxon>
        <taxon>Ricinus</taxon>
    </lineage>
</organism>
<dbReference type="InParanoid" id="B9TES4"/>
<proteinExistence type="predicted"/>
<gene>
    <name evidence="1" type="ORF">RCOM_1801450</name>
</gene>
<protein>
    <submittedName>
        <fullName evidence="1">Uncharacterized protein</fullName>
    </submittedName>
</protein>
<sequence>MSPSVTPVRKMSLQNMRFSWGQIVRSRTKAFVRKVVTSVVSMRLTRGTSGHFCAVGAIPKKNI</sequence>
<reference evidence="2" key="1">
    <citation type="journal article" date="2010" name="Nat. Biotechnol.">
        <title>Draft genome sequence of the oilseed species Ricinus communis.</title>
        <authorList>
            <person name="Chan A.P."/>
            <person name="Crabtree J."/>
            <person name="Zhao Q."/>
            <person name="Lorenzi H."/>
            <person name="Orvis J."/>
            <person name="Puiu D."/>
            <person name="Melake-Berhan A."/>
            <person name="Jones K.M."/>
            <person name="Redman J."/>
            <person name="Chen G."/>
            <person name="Cahoon E.B."/>
            <person name="Gedil M."/>
            <person name="Stanke M."/>
            <person name="Haas B.J."/>
            <person name="Wortman J.R."/>
            <person name="Fraser-Liggett C.M."/>
            <person name="Ravel J."/>
            <person name="Rabinowicz P.D."/>
        </authorList>
    </citation>
    <scope>NUCLEOTIDE SEQUENCE [LARGE SCALE GENOMIC DNA]</scope>
    <source>
        <strain evidence="2">cv. Hale</strain>
    </source>
</reference>
<accession>B9TES4</accession>
<evidence type="ECO:0000313" key="2">
    <source>
        <dbReference type="Proteomes" id="UP000008311"/>
    </source>
</evidence>
<dbReference type="AlphaFoldDB" id="B9TES4"/>
<name>B9TES4_RICCO</name>